<dbReference type="Pfam" id="PF15961">
    <property type="entry name" value="DUF4764"/>
    <property type="match status" value="1"/>
</dbReference>
<dbReference type="GO" id="GO:0008270">
    <property type="term" value="F:zinc ion binding"/>
    <property type="evidence" value="ECO:0007669"/>
    <property type="project" value="UniProtKB-KW"/>
</dbReference>
<evidence type="ECO:0000313" key="5">
    <source>
        <dbReference type="Proteomes" id="UP001566132"/>
    </source>
</evidence>
<organism evidence="4 5">
    <name type="scientific">Hypothenemus hampei</name>
    <name type="common">Coffee berry borer</name>
    <dbReference type="NCBI Taxonomy" id="57062"/>
    <lineage>
        <taxon>Eukaryota</taxon>
        <taxon>Metazoa</taxon>
        <taxon>Ecdysozoa</taxon>
        <taxon>Arthropoda</taxon>
        <taxon>Hexapoda</taxon>
        <taxon>Insecta</taxon>
        <taxon>Pterygota</taxon>
        <taxon>Neoptera</taxon>
        <taxon>Endopterygota</taxon>
        <taxon>Coleoptera</taxon>
        <taxon>Polyphaga</taxon>
        <taxon>Cucujiformia</taxon>
        <taxon>Curculionidae</taxon>
        <taxon>Scolytinae</taxon>
        <taxon>Hypothenemus</taxon>
    </lineage>
</organism>
<feature type="region of interest" description="Disordered" evidence="2">
    <location>
        <begin position="76"/>
        <end position="105"/>
    </location>
</feature>
<protein>
    <recommendedName>
        <fullName evidence="3">C2H2-type domain-containing protein</fullName>
    </recommendedName>
</protein>
<dbReference type="EMBL" id="JBDJPC010000009">
    <property type="protein sequence ID" value="KAL1491350.1"/>
    <property type="molecule type" value="Genomic_DNA"/>
</dbReference>
<evidence type="ECO:0000256" key="1">
    <source>
        <dbReference type="PROSITE-ProRule" id="PRU00042"/>
    </source>
</evidence>
<accession>A0ABD1EAA9</accession>
<dbReference type="Proteomes" id="UP001566132">
    <property type="component" value="Unassembled WGS sequence"/>
</dbReference>
<keyword evidence="1" id="KW-0863">Zinc-finger</keyword>
<keyword evidence="1" id="KW-0479">Metal-binding</keyword>
<comment type="caution">
    <text evidence="4">The sequence shown here is derived from an EMBL/GenBank/DDBJ whole genome shotgun (WGS) entry which is preliminary data.</text>
</comment>
<gene>
    <name evidence="4" type="ORF">ABEB36_011959</name>
</gene>
<proteinExistence type="predicted"/>
<feature type="compositionally biased region" description="Basic residues" evidence="2">
    <location>
        <begin position="81"/>
        <end position="91"/>
    </location>
</feature>
<evidence type="ECO:0000313" key="4">
    <source>
        <dbReference type="EMBL" id="KAL1491350.1"/>
    </source>
</evidence>
<dbReference type="AlphaFoldDB" id="A0ABD1EAA9"/>
<keyword evidence="1" id="KW-0862">Zinc</keyword>
<evidence type="ECO:0000259" key="3">
    <source>
        <dbReference type="PROSITE" id="PS50157"/>
    </source>
</evidence>
<name>A0ABD1EAA9_HYPHA</name>
<dbReference type="PROSITE" id="PS50157">
    <property type="entry name" value="ZINC_FINGER_C2H2_2"/>
    <property type="match status" value="1"/>
</dbReference>
<feature type="domain" description="C2H2-type" evidence="3">
    <location>
        <begin position="188"/>
        <end position="218"/>
    </location>
</feature>
<sequence length="534" mass="60361">MSSKDNMNNLKNITENEKLVIPLEIFDPSTQSLVKSSTVELKNSFFPKQRDKSGVPLNIVYNVVYPTDLNLKHVGSSQIIKKQKGRPKKSKSSSTHSIDRETNVPKKISQVVSKTRSGREVKFPKHIQNDFKKIITEDNGSDLNDLSDIKISDFANYTETKKDVGAIQENKLLELNSVQKKRRIAAQYRCPKCKKAYLGRNKILEHLKKNPTHGPMQESEKNHFEVWNYLVSITQKCPSSERGSKFCQELSNLLHNLVLLTNALFKRLGSASNQVEIDKVLGNAIGLNPGTYYFDDNNLYKDVTVLKLMGNSDFLNSIRSKNEEQQEKNSGCICKSGRIDEVTLKSMKISSEANDSIAKQIDGIQIKPMSMGSNSNITTQEDFYMSNLSTFNEFKEPRDILQENETSQSTETLIFEDFKLSMTTKTPKIKIHSNIQICPPKSKLKMEKDPLISTEFLIDNNTILQDEHCVDELMLPVSSNILDNSSSSNDAIHVGQFATENLFRKMTDLEVPNGKSLNIDDLSDTLDLFPFHGS</sequence>
<evidence type="ECO:0000256" key="2">
    <source>
        <dbReference type="SAM" id="MobiDB-lite"/>
    </source>
</evidence>
<keyword evidence="5" id="KW-1185">Reference proteome</keyword>
<dbReference type="InterPro" id="IPR031885">
    <property type="entry name" value="DUF4764"/>
</dbReference>
<dbReference type="InterPro" id="IPR013087">
    <property type="entry name" value="Znf_C2H2_type"/>
</dbReference>
<reference evidence="4 5" key="1">
    <citation type="submission" date="2024-05" db="EMBL/GenBank/DDBJ databases">
        <title>Genetic variation in Jamaican populations of the coffee berry borer (Hypothenemus hampei).</title>
        <authorList>
            <person name="Errbii M."/>
            <person name="Myrie A."/>
        </authorList>
    </citation>
    <scope>NUCLEOTIDE SEQUENCE [LARGE SCALE GENOMIC DNA]</scope>
    <source>
        <strain evidence="4">JA-Hopewell-2020-01-JO</strain>
        <tissue evidence="4">Whole body</tissue>
    </source>
</reference>